<feature type="binding site" evidence="9">
    <location>
        <begin position="77"/>
        <end position="78"/>
    </location>
    <ligand>
        <name>substrate</name>
    </ligand>
</feature>
<dbReference type="EC" id="2.7.2.8" evidence="9"/>
<protein>
    <recommendedName>
        <fullName evidence="9">Acetylglutamate kinase</fullName>
        <ecNumber evidence="9">2.7.2.8</ecNumber>
    </recommendedName>
    <alternativeName>
        <fullName evidence="9">N-acetyl-L-glutamate 5-phosphotransferase</fullName>
    </alternativeName>
    <alternativeName>
        <fullName evidence="9">NAG kinase</fullName>
        <shortName evidence="9">NAGK</shortName>
    </alternativeName>
</protein>
<keyword evidence="4 9" id="KW-0808">Transferase</keyword>
<evidence type="ECO:0000256" key="4">
    <source>
        <dbReference type="ARBA" id="ARBA00022679"/>
    </source>
</evidence>
<keyword evidence="12" id="KW-1185">Reference proteome</keyword>
<dbReference type="PRINTS" id="PR00474">
    <property type="entry name" value="GLU5KINASE"/>
</dbReference>
<evidence type="ECO:0000256" key="7">
    <source>
        <dbReference type="ARBA" id="ARBA00022840"/>
    </source>
</evidence>
<gene>
    <name evidence="9 11" type="primary">argB</name>
    <name evidence="11" type="ORF">RZN69_03230</name>
</gene>
<keyword evidence="3 9" id="KW-0028">Amino-acid biosynthesis</keyword>
<comment type="catalytic activity">
    <reaction evidence="8 9">
        <text>N-acetyl-L-glutamate + ATP = N-acetyl-L-glutamyl 5-phosphate + ADP</text>
        <dbReference type="Rhea" id="RHEA:14629"/>
        <dbReference type="ChEBI" id="CHEBI:30616"/>
        <dbReference type="ChEBI" id="CHEBI:44337"/>
        <dbReference type="ChEBI" id="CHEBI:57936"/>
        <dbReference type="ChEBI" id="CHEBI:456216"/>
        <dbReference type="EC" id="2.7.2.8"/>
    </reaction>
</comment>
<dbReference type="NCBIfam" id="TIGR00761">
    <property type="entry name" value="argB"/>
    <property type="match status" value="1"/>
</dbReference>
<feature type="site" description="Transition state stabilizer" evidence="9">
    <location>
        <position position="260"/>
    </location>
</feature>
<evidence type="ECO:0000313" key="12">
    <source>
        <dbReference type="Proteomes" id="UP001304300"/>
    </source>
</evidence>
<evidence type="ECO:0000256" key="8">
    <source>
        <dbReference type="ARBA" id="ARBA00048141"/>
    </source>
</evidence>
<keyword evidence="6 9" id="KW-0418">Kinase</keyword>
<feature type="site" description="Transition state stabilizer" evidence="9">
    <location>
        <position position="40"/>
    </location>
</feature>
<dbReference type="InterPro" id="IPR004662">
    <property type="entry name" value="AcgluKinase_fam"/>
</dbReference>
<comment type="pathway">
    <text evidence="1 9">Amino-acid biosynthesis; L-arginine biosynthesis; N(2)-acetyl-L-ornithine from L-glutamate: step 2/4.</text>
</comment>
<dbReference type="EMBL" id="CP136920">
    <property type="protein sequence ID" value="WOO42086.1"/>
    <property type="molecule type" value="Genomic_DNA"/>
</dbReference>
<evidence type="ECO:0000256" key="6">
    <source>
        <dbReference type="ARBA" id="ARBA00022777"/>
    </source>
</evidence>
<evidence type="ECO:0000313" key="11">
    <source>
        <dbReference type="EMBL" id="WOO42086.1"/>
    </source>
</evidence>
<dbReference type="HAMAP" id="MF_00082">
    <property type="entry name" value="ArgB"/>
    <property type="match status" value="1"/>
</dbReference>
<keyword evidence="9" id="KW-0963">Cytoplasm</keyword>
<dbReference type="GO" id="GO:0005524">
    <property type="term" value="F:ATP binding"/>
    <property type="evidence" value="ECO:0007669"/>
    <property type="project" value="UniProtKB-UniRule"/>
</dbReference>
<dbReference type="InterPro" id="IPR001048">
    <property type="entry name" value="Asp/Glu/Uridylate_kinase"/>
</dbReference>
<evidence type="ECO:0000256" key="2">
    <source>
        <dbReference type="ARBA" id="ARBA00022571"/>
    </source>
</evidence>
<dbReference type="FunFam" id="3.40.1160.10:FF:000004">
    <property type="entry name" value="Acetylglutamate kinase"/>
    <property type="match status" value="1"/>
</dbReference>
<reference evidence="11 12" key="1">
    <citation type="submission" date="2023-10" db="EMBL/GenBank/DDBJ databases">
        <title>Rubellicoccus peritrichatus gen. nov., sp. nov., isolated from an algae of coral reef tank.</title>
        <authorList>
            <person name="Luo J."/>
        </authorList>
    </citation>
    <scope>NUCLEOTIDE SEQUENCE [LARGE SCALE GENOMIC DNA]</scope>
    <source>
        <strain evidence="11 12">CR14</strain>
    </source>
</reference>
<dbReference type="GO" id="GO:0003991">
    <property type="term" value="F:acetylglutamate kinase activity"/>
    <property type="evidence" value="ECO:0007669"/>
    <property type="project" value="UniProtKB-UniRule"/>
</dbReference>
<evidence type="ECO:0000256" key="9">
    <source>
        <dbReference type="HAMAP-Rule" id="MF_00082"/>
    </source>
</evidence>
<accession>A0AAQ3LAX3</accession>
<dbReference type="Pfam" id="PF00696">
    <property type="entry name" value="AA_kinase"/>
    <property type="match status" value="1"/>
</dbReference>
<name>A0AAQ3LAX3_9BACT</name>
<comment type="similarity">
    <text evidence="9">Belongs to the acetylglutamate kinase family. ArgB subfamily.</text>
</comment>
<feature type="binding site" evidence="9">
    <location>
        <position position="99"/>
    </location>
    <ligand>
        <name>substrate</name>
    </ligand>
</feature>
<organism evidence="11 12">
    <name type="scientific">Rubellicoccus peritrichatus</name>
    <dbReference type="NCBI Taxonomy" id="3080537"/>
    <lineage>
        <taxon>Bacteria</taxon>
        <taxon>Pseudomonadati</taxon>
        <taxon>Verrucomicrobiota</taxon>
        <taxon>Opitutia</taxon>
        <taxon>Puniceicoccales</taxon>
        <taxon>Cerasicoccaceae</taxon>
        <taxon>Rubellicoccus</taxon>
    </lineage>
</organism>
<dbReference type="KEGG" id="puo:RZN69_03230"/>
<dbReference type="InterPro" id="IPR001057">
    <property type="entry name" value="Glu/AcGlu_kinase"/>
</dbReference>
<dbReference type="InterPro" id="IPR036393">
    <property type="entry name" value="AceGlu_kinase-like_sf"/>
</dbReference>
<keyword evidence="7 9" id="KW-0067">ATP-binding</keyword>
<feature type="domain" description="Aspartate/glutamate/uridylate kinase" evidence="10">
    <location>
        <begin position="36"/>
        <end position="279"/>
    </location>
</feature>
<dbReference type="InterPro" id="IPR037528">
    <property type="entry name" value="ArgB"/>
</dbReference>
<evidence type="ECO:0000256" key="5">
    <source>
        <dbReference type="ARBA" id="ARBA00022741"/>
    </source>
</evidence>
<feature type="binding site" evidence="9">
    <location>
        <position position="197"/>
    </location>
    <ligand>
        <name>substrate</name>
    </ligand>
</feature>
<dbReference type="GO" id="GO:0005737">
    <property type="term" value="C:cytoplasm"/>
    <property type="evidence" value="ECO:0007669"/>
    <property type="project" value="UniProtKB-SubCell"/>
</dbReference>
<evidence type="ECO:0000256" key="1">
    <source>
        <dbReference type="ARBA" id="ARBA00004828"/>
    </source>
</evidence>
<keyword evidence="2 9" id="KW-0055">Arginine biosynthesis</keyword>
<proteinExistence type="inferred from homology"/>
<comment type="function">
    <text evidence="9">Catalyzes the ATP-dependent phosphorylation of N-acetyl-L-glutamate.</text>
</comment>
<dbReference type="AlphaFoldDB" id="A0AAQ3LAX3"/>
<keyword evidence="5 9" id="KW-0547">Nucleotide-binding</keyword>
<dbReference type="PANTHER" id="PTHR23342">
    <property type="entry name" value="N-ACETYLGLUTAMATE SYNTHASE"/>
    <property type="match status" value="1"/>
</dbReference>
<sequence length="303" mass="32507">MSISAASIHPDQIDVTTKAKVLLEALPYIQRFRGATFVVKYGGSFMDDPDPETRIRVATDIVFLAAVGINVVVVHGGGKAISRSMAEAGLEPVFKNGLRVTDEDTVRIVEKTLNGAVNLDICELIQAKSGRPRGLPGNSVFLCDQMESKDADGNPIDLGYVGRIRFVKSKLIKKALTDGYTPIISPIAVDDDGHPYNTNADVAASAVASALRARRLVYLSDVPGLLSDPSDPDSLISTLRVDEVEKLKEDGVIGAGMLPKVDSAVNALHNGVHRVHFVDGRQSHSILLEIFTDRGIGTEIVNV</sequence>
<comment type="subcellular location">
    <subcellularLocation>
        <location evidence="9">Cytoplasm</location>
    </subcellularLocation>
</comment>
<evidence type="ECO:0000259" key="10">
    <source>
        <dbReference type="Pfam" id="PF00696"/>
    </source>
</evidence>
<dbReference type="Proteomes" id="UP001304300">
    <property type="component" value="Chromosome"/>
</dbReference>
<evidence type="ECO:0000256" key="3">
    <source>
        <dbReference type="ARBA" id="ARBA00022605"/>
    </source>
</evidence>
<dbReference type="PANTHER" id="PTHR23342:SF0">
    <property type="entry name" value="N-ACETYLGLUTAMATE SYNTHASE, MITOCHONDRIAL"/>
    <property type="match status" value="1"/>
</dbReference>
<dbReference type="PIRSF" id="PIRSF000728">
    <property type="entry name" value="NAGK"/>
    <property type="match status" value="1"/>
</dbReference>
<dbReference type="SUPFAM" id="SSF53633">
    <property type="entry name" value="Carbamate kinase-like"/>
    <property type="match status" value="1"/>
</dbReference>
<dbReference type="GO" id="GO:0042450">
    <property type="term" value="P:L-arginine biosynthetic process via ornithine"/>
    <property type="evidence" value="ECO:0007669"/>
    <property type="project" value="UniProtKB-UniRule"/>
</dbReference>
<dbReference type="RefSeq" id="WP_317834570.1">
    <property type="nucleotide sequence ID" value="NZ_CP136920.1"/>
</dbReference>
<dbReference type="Gene3D" id="3.40.1160.10">
    <property type="entry name" value="Acetylglutamate kinase-like"/>
    <property type="match status" value="1"/>
</dbReference>